<evidence type="ECO:0000256" key="5">
    <source>
        <dbReference type="ARBA" id="ARBA00022840"/>
    </source>
</evidence>
<dbReference type="InterPro" id="IPR003439">
    <property type="entry name" value="ABC_transporter-like_ATP-bd"/>
</dbReference>
<dbReference type="CDD" id="cd18547">
    <property type="entry name" value="ABC_6TM_Tm288_like"/>
    <property type="match status" value="1"/>
</dbReference>
<comment type="similarity">
    <text evidence="9">Belongs to the ABC transporter superfamily. Lipid exporter (TC 3.A.1.106) family.</text>
</comment>
<comment type="function">
    <text evidence="8">ABC transporter involved in fatty acid import. Transmembrane domains (TMD) form a pore in the membrane and the ATP-binding domain (NBD) is responsible for energy generation.</text>
</comment>
<dbReference type="PANTHER" id="PTHR43394">
    <property type="entry name" value="ATP-DEPENDENT PERMEASE MDL1, MITOCHONDRIAL"/>
    <property type="match status" value="1"/>
</dbReference>
<evidence type="ECO:0000256" key="7">
    <source>
        <dbReference type="ARBA" id="ARBA00023136"/>
    </source>
</evidence>
<evidence type="ECO:0000259" key="12">
    <source>
        <dbReference type="PROSITE" id="PS50893"/>
    </source>
</evidence>
<accession>A0A269PFK1</accession>
<dbReference type="Proteomes" id="UP000215771">
    <property type="component" value="Unassembled WGS sequence"/>
</dbReference>
<dbReference type="GO" id="GO:0015421">
    <property type="term" value="F:ABC-type oligopeptide transporter activity"/>
    <property type="evidence" value="ECO:0007669"/>
    <property type="project" value="TreeGrafter"/>
</dbReference>
<organism evidence="14 15">
    <name type="scientific">Corynebacterium hadale</name>
    <dbReference type="NCBI Taxonomy" id="2026255"/>
    <lineage>
        <taxon>Bacteria</taxon>
        <taxon>Bacillati</taxon>
        <taxon>Actinomycetota</taxon>
        <taxon>Actinomycetes</taxon>
        <taxon>Mycobacteriales</taxon>
        <taxon>Corynebacteriaceae</taxon>
        <taxon>Corynebacterium</taxon>
    </lineage>
</organism>
<keyword evidence="2" id="KW-0813">Transport</keyword>
<dbReference type="Pfam" id="PF00005">
    <property type="entry name" value="ABC_tran"/>
    <property type="match status" value="1"/>
</dbReference>
<dbReference type="GO" id="GO:0005886">
    <property type="term" value="C:plasma membrane"/>
    <property type="evidence" value="ECO:0007669"/>
    <property type="project" value="UniProtKB-SubCell"/>
</dbReference>
<proteinExistence type="inferred from homology"/>
<dbReference type="PROSITE" id="PS50893">
    <property type="entry name" value="ABC_TRANSPORTER_2"/>
    <property type="match status" value="1"/>
</dbReference>
<dbReference type="InterPro" id="IPR011527">
    <property type="entry name" value="ABC1_TM_dom"/>
</dbReference>
<dbReference type="SUPFAM" id="SSF52540">
    <property type="entry name" value="P-loop containing nucleoside triphosphate hydrolases"/>
    <property type="match status" value="1"/>
</dbReference>
<dbReference type="InterPro" id="IPR027417">
    <property type="entry name" value="P-loop_NTPase"/>
</dbReference>
<gene>
    <name evidence="14" type="ORF">CIG21_03275</name>
</gene>
<dbReference type="SUPFAM" id="SSF90123">
    <property type="entry name" value="ABC transporter transmembrane region"/>
    <property type="match status" value="1"/>
</dbReference>
<dbReference type="InterPro" id="IPR003593">
    <property type="entry name" value="AAA+_ATPase"/>
</dbReference>
<feature type="transmembrane region" description="Helical" evidence="11">
    <location>
        <begin position="238"/>
        <end position="256"/>
    </location>
</feature>
<dbReference type="PROSITE" id="PS00211">
    <property type="entry name" value="ABC_TRANSPORTER_1"/>
    <property type="match status" value="1"/>
</dbReference>
<evidence type="ECO:0000256" key="4">
    <source>
        <dbReference type="ARBA" id="ARBA00022741"/>
    </source>
</evidence>
<dbReference type="PANTHER" id="PTHR43394:SF1">
    <property type="entry name" value="ATP-BINDING CASSETTE SUB-FAMILY B MEMBER 10, MITOCHONDRIAL"/>
    <property type="match status" value="1"/>
</dbReference>
<feature type="transmembrane region" description="Helical" evidence="11">
    <location>
        <begin position="215"/>
        <end position="232"/>
    </location>
</feature>
<evidence type="ECO:0000259" key="13">
    <source>
        <dbReference type="PROSITE" id="PS50929"/>
    </source>
</evidence>
<protein>
    <recommendedName>
        <fullName evidence="10">Fatty acid ABC transporter ATP-binding/permease protein</fullName>
    </recommendedName>
</protein>
<evidence type="ECO:0000256" key="9">
    <source>
        <dbReference type="ARBA" id="ARBA00061644"/>
    </source>
</evidence>
<comment type="caution">
    <text evidence="14">The sequence shown here is derived from an EMBL/GenBank/DDBJ whole genome shotgun (WGS) entry which is preliminary data.</text>
</comment>
<dbReference type="InterPro" id="IPR039421">
    <property type="entry name" value="Type_1_exporter"/>
</dbReference>
<evidence type="ECO:0000256" key="10">
    <source>
        <dbReference type="ARBA" id="ARBA00071747"/>
    </source>
</evidence>
<comment type="subcellular location">
    <subcellularLocation>
        <location evidence="1">Cell membrane</location>
        <topology evidence="1">Multi-pass membrane protein</topology>
    </subcellularLocation>
</comment>
<dbReference type="PROSITE" id="PS50929">
    <property type="entry name" value="ABC_TM1F"/>
    <property type="match status" value="1"/>
</dbReference>
<feature type="transmembrane region" description="Helical" evidence="11">
    <location>
        <begin position="133"/>
        <end position="153"/>
    </location>
</feature>
<dbReference type="InterPro" id="IPR036640">
    <property type="entry name" value="ABC1_TM_sf"/>
</dbReference>
<dbReference type="GO" id="GO:0016887">
    <property type="term" value="F:ATP hydrolysis activity"/>
    <property type="evidence" value="ECO:0007669"/>
    <property type="project" value="InterPro"/>
</dbReference>
<keyword evidence="6 11" id="KW-1133">Transmembrane helix</keyword>
<dbReference type="GO" id="GO:0005524">
    <property type="term" value="F:ATP binding"/>
    <property type="evidence" value="ECO:0007669"/>
    <property type="project" value="UniProtKB-KW"/>
</dbReference>
<keyword evidence="7 11" id="KW-0472">Membrane</keyword>
<evidence type="ECO:0000256" key="1">
    <source>
        <dbReference type="ARBA" id="ARBA00004651"/>
    </source>
</evidence>
<dbReference type="Gene3D" id="3.40.50.300">
    <property type="entry name" value="P-loop containing nucleotide triphosphate hydrolases"/>
    <property type="match status" value="1"/>
</dbReference>
<dbReference type="Pfam" id="PF00664">
    <property type="entry name" value="ABC_membrane"/>
    <property type="match status" value="1"/>
</dbReference>
<dbReference type="Gene3D" id="1.20.1560.10">
    <property type="entry name" value="ABC transporter type 1, transmembrane domain"/>
    <property type="match status" value="1"/>
</dbReference>
<evidence type="ECO:0000256" key="8">
    <source>
        <dbReference type="ARBA" id="ARBA00055053"/>
    </source>
</evidence>
<reference evidence="14 15" key="1">
    <citation type="submission" date="2017-08" db="EMBL/GenBank/DDBJ databases">
        <authorList>
            <person name="de Groot N.N."/>
        </authorList>
    </citation>
    <scope>NUCLEOTIDE SEQUENCE [LARGE SCALE GENOMIC DNA]</scope>
    <source>
        <strain evidence="14 15">NBT06-6</strain>
    </source>
</reference>
<evidence type="ECO:0000256" key="11">
    <source>
        <dbReference type="SAM" id="Phobius"/>
    </source>
</evidence>
<evidence type="ECO:0000256" key="3">
    <source>
        <dbReference type="ARBA" id="ARBA00022692"/>
    </source>
</evidence>
<dbReference type="RefSeq" id="WP_095275689.1">
    <property type="nucleotide sequence ID" value="NZ_CP047655.1"/>
</dbReference>
<dbReference type="AlphaFoldDB" id="A0A269PFK1"/>
<dbReference type="InterPro" id="IPR017871">
    <property type="entry name" value="ABC_transporter-like_CS"/>
</dbReference>
<keyword evidence="5 14" id="KW-0067">ATP-binding</keyword>
<sequence>MSNQHGSELTDDQLAEYEEKMAGDDYSNKAPRKAKQFWPSAKRLLGLLAPYKMALTAVFVMNAASVVLAVYAPRVMGRAMDVIFSGVMSTHMPPGTSKEQAIEGLRAAGQDRFADMASAMELTPGTGIDFDRLGQLIILVLVLYFAASLLMWAQGAILNKLTMRTVFNLRERVEAKINHLPLRYFDTRQRGDVMSRTTNDVDNVQQALQQSLSSLFNAILTVVGILVMMFAISWQLALVALLAIPLTGLVMGLVGTRSQKQFTTQWKATGDVNGHVEESFSGHDVAVIFGRTDELRHTFDERNEELAGAAQKAQFLANSMHPTMQFVSYLSYVAIAVLGGVKVASGKLTLGDATAFIQYSRQFNQPLGQIAGMMQMVQSGVASAERIFELLDAEEEVADVEGASTSARPEGLVEFRDVSFSYTDEPLIQDLSLRVAPGQTAAIVGPTGAGKTTLVNLIMRFYDVDEGAILIDGHDIRDFTRPHLRSQIGMVLQDAVLFKGTIMENIRYGRLDATDEEVIEAAKATYVDRFVHALPDGYDTIVDQDGGSISAGERQLITIARAFLSQPGILILDEATSSVDTRTEVLVQRAMNALRAQRTSFVIAHRLSTIRDADVILVMEAGRIVEQGTHEELLERKGAYHELYQSQFSHS</sequence>
<name>A0A269PFK1_9CORY</name>
<evidence type="ECO:0000256" key="6">
    <source>
        <dbReference type="ARBA" id="ARBA00022989"/>
    </source>
</evidence>
<evidence type="ECO:0000256" key="2">
    <source>
        <dbReference type="ARBA" id="ARBA00022448"/>
    </source>
</evidence>
<dbReference type="CDD" id="cd03254">
    <property type="entry name" value="ABCC_Glucan_exporter_like"/>
    <property type="match status" value="1"/>
</dbReference>
<feature type="domain" description="ABC transmembrane type-1" evidence="13">
    <location>
        <begin position="57"/>
        <end position="379"/>
    </location>
</feature>
<dbReference type="EMBL" id="NQMQ01000007">
    <property type="protein sequence ID" value="PAJ70718.1"/>
    <property type="molecule type" value="Genomic_DNA"/>
</dbReference>
<evidence type="ECO:0000313" key="14">
    <source>
        <dbReference type="EMBL" id="PAJ70718.1"/>
    </source>
</evidence>
<dbReference type="FunFam" id="3.40.50.300:FF:000287">
    <property type="entry name" value="Multidrug ABC transporter ATP-binding protein"/>
    <property type="match status" value="1"/>
</dbReference>
<feature type="transmembrane region" description="Helical" evidence="11">
    <location>
        <begin position="53"/>
        <end position="72"/>
    </location>
</feature>
<feature type="domain" description="ABC transporter" evidence="12">
    <location>
        <begin position="413"/>
        <end position="646"/>
    </location>
</feature>
<dbReference type="SMART" id="SM00382">
    <property type="entry name" value="AAA"/>
    <property type="match status" value="1"/>
</dbReference>
<evidence type="ECO:0000313" key="15">
    <source>
        <dbReference type="Proteomes" id="UP000215771"/>
    </source>
</evidence>
<keyword evidence="3 11" id="KW-0812">Transmembrane</keyword>
<keyword evidence="4" id="KW-0547">Nucleotide-binding</keyword>